<sequence>MGRRRPLLGLAYLAVMALFVATCVGVYAKAMPWQRTETVDLVARQAGLELSPHADVKFQGTRVGEVRSLSSDGRGVRIRLAIDPDEIDSIPADVDAVIVPKTLFGEKFVDLRRAVGDDGTAAPSRTLAGGDTITQTSNAVELGEIFDRLVPVLRTLKPATLNVVLSGLAQALDGRGEAIAAALRDTDAYLTRLEPSYDGLVHDIAALAKTADVYADAGPDLLQTFDDSATIARENLVPHEGDLAALLASATETATRTDDVLRTNSENLIKLSGRSRPVLEVLDTYALTVPCILVALDAGNRMANMAAGVRGPVIGLSIDSIVDMPGYSYPDDLPSNPTSDANVNNLPAGVPNWKPHCAQMPQRVLDLPEVPAYSWLPYSQAIGPGHDTGSTSGSASGSTSGSSARTQDDARRALAQAIAAHGLNLADVPSYAGLLVEPLLSDGEVSVR</sequence>
<feature type="domain" description="Mammalian cell entry C-terminal" evidence="3">
    <location>
        <begin position="125"/>
        <end position="335"/>
    </location>
</feature>
<dbReference type="InterPro" id="IPR005693">
    <property type="entry name" value="Mce"/>
</dbReference>
<feature type="domain" description="Mce/MlaD" evidence="2">
    <location>
        <begin position="36"/>
        <end position="112"/>
    </location>
</feature>
<dbReference type="InterPro" id="IPR003399">
    <property type="entry name" value="Mce/MlaD"/>
</dbReference>
<feature type="compositionally biased region" description="Low complexity" evidence="1">
    <location>
        <begin position="388"/>
        <end position="405"/>
    </location>
</feature>
<dbReference type="Pfam" id="PF11887">
    <property type="entry name" value="Mce4_CUP1"/>
    <property type="match status" value="1"/>
</dbReference>
<comment type="caution">
    <text evidence="4">The sequence shown here is derived from an EMBL/GenBank/DDBJ whole genome shotgun (WGS) entry which is preliminary data.</text>
</comment>
<dbReference type="PANTHER" id="PTHR33371:SF19">
    <property type="entry name" value="MCE-FAMILY PROTEIN MCE4A"/>
    <property type="match status" value="1"/>
</dbReference>
<dbReference type="PANTHER" id="PTHR33371">
    <property type="entry name" value="INTERMEMBRANE PHOSPHOLIPID TRANSPORT SYSTEM BINDING PROTEIN MLAD-RELATED"/>
    <property type="match status" value="1"/>
</dbReference>
<dbReference type="Proteomes" id="UP001501495">
    <property type="component" value="Unassembled WGS sequence"/>
</dbReference>
<evidence type="ECO:0000259" key="2">
    <source>
        <dbReference type="Pfam" id="PF02470"/>
    </source>
</evidence>
<proteinExistence type="predicted"/>
<dbReference type="EMBL" id="BAAAZH010000012">
    <property type="protein sequence ID" value="GAA4116208.1"/>
    <property type="molecule type" value="Genomic_DNA"/>
</dbReference>
<evidence type="ECO:0000256" key="1">
    <source>
        <dbReference type="SAM" id="MobiDB-lite"/>
    </source>
</evidence>
<name>A0ABP7XI29_9ACTN</name>
<dbReference type="InterPro" id="IPR024516">
    <property type="entry name" value="Mce_C"/>
</dbReference>
<dbReference type="InterPro" id="IPR052336">
    <property type="entry name" value="MlaD_Phospholipid_Transporter"/>
</dbReference>
<gene>
    <name evidence="4" type="ORF">GCM10022215_15710</name>
</gene>
<dbReference type="RefSeq" id="WP_344732758.1">
    <property type="nucleotide sequence ID" value="NZ_BAAAZH010000012.1"/>
</dbReference>
<keyword evidence="5" id="KW-1185">Reference proteome</keyword>
<protein>
    <submittedName>
        <fullName evidence="4">MCE family protein</fullName>
    </submittedName>
</protein>
<evidence type="ECO:0000313" key="4">
    <source>
        <dbReference type="EMBL" id="GAA4116208.1"/>
    </source>
</evidence>
<dbReference type="NCBIfam" id="TIGR00996">
    <property type="entry name" value="Mtu_fam_mce"/>
    <property type="match status" value="1"/>
</dbReference>
<organism evidence="4 5">
    <name type="scientific">Nocardioides fonticola</name>
    <dbReference type="NCBI Taxonomy" id="450363"/>
    <lineage>
        <taxon>Bacteria</taxon>
        <taxon>Bacillati</taxon>
        <taxon>Actinomycetota</taxon>
        <taxon>Actinomycetes</taxon>
        <taxon>Propionibacteriales</taxon>
        <taxon>Nocardioidaceae</taxon>
        <taxon>Nocardioides</taxon>
    </lineage>
</organism>
<reference evidence="5" key="1">
    <citation type="journal article" date="2019" name="Int. J. Syst. Evol. Microbiol.">
        <title>The Global Catalogue of Microorganisms (GCM) 10K type strain sequencing project: providing services to taxonomists for standard genome sequencing and annotation.</title>
        <authorList>
            <consortium name="The Broad Institute Genomics Platform"/>
            <consortium name="The Broad Institute Genome Sequencing Center for Infectious Disease"/>
            <person name="Wu L."/>
            <person name="Ma J."/>
        </authorList>
    </citation>
    <scope>NUCLEOTIDE SEQUENCE [LARGE SCALE GENOMIC DNA]</scope>
    <source>
        <strain evidence="5">JCM 16703</strain>
    </source>
</reference>
<feature type="region of interest" description="Disordered" evidence="1">
    <location>
        <begin position="384"/>
        <end position="409"/>
    </location>
</feature>
<evidence type="ECO:0000259" key="3">
    <source>
        <dbReference type="Pfam" id="PF11887"/>
    </source>
</evidence>
<evidence type="ECO:0000313" key="5">
    <source>
        <dbReference type="Proteomes" id="UP001501495"/>
    </source>
</evidence>
<dbReference type="Pfam" id="PF02470">
    <property type="entry name" value="MlaD"/>
    <property type="match status" value="1"/>
</dbReference>
<accession>A0ABP7XI29</accession>